<feature type="transmembrane region" description="Helical" evidence="10">
    <location>
        <begin position="21"/>
        <end position="45"/>
    </location>
</feature>
<comment type="function">
    <text evidence="9">The M ring may be actively involved in energy transduction.</text>
</comment>
<dbReference type="NCBIfam" id="TIGR00206">
    <property type="entry name" value="fliF"/>
    <property type="match status" value="1"/>
</dbReference>
<keyword evidence="13" id="KW-0282">Flagellum</keyword>
<dbReference type="RefSeq" id="WP_103431660.1">
    <property type="nucleotide sequence ID" value="NZ_PPXF01000058.1"/>
</dbReference>
<keyword evidence="13" id="KW-0969">Cilium</keyword>
<comment type="subcellular location">
    <subcellularLocation>
        <location evidence="1 9">Bacterial flagellum basal body</location>
    </subcellularLocation>
    <subcellularLocation>
        <location evidence="2">Cell membrane</location>
        <topology evidence="2">Multi-pass membrane protein</topology>
    </subcellularLocation>
</comment>
<keyword evidence="5 10" id="KW-0812">Transmembrane</keyword>
<dbReference type="EMBL" id="PPXF01000058">
    <property type="protein sequence ID" value="POH61459.1"/>
    <property type="molecule type" value="Genomic_DNA"/>
</dbReference>
<dbReference type="AlphaFoldDB" id="A0A2S3Z7C8"/>
<dbReference type="InterPro" id="IPR045851">
    <property type="entry name" value="AMP-bd_C_sf"/>
</dbReference>
<dbReference type="Pfam" id="PF01514">
    <property type="entry name" value="YscJ_FliF"/>
    <property type="match status" value="1"/>
</dbReference>
<feature type="domain" description="Flagellar M-ring N-terminal" evidence="11">
    <location>
        <begin position="46"/>
        <end position="220"/>
    </location>
</feature>
<proteinExistence type="inferred from homology"/>
<feature type="transmembrane region" description="Helical" evidence="10">
    <location>
        <begin position="423"/>
        <end position="444"/>
    </location>
</feature>
<evidence type="ECO:0000259" key="12">
    <source>
        <dbReference type="Pfam" id="PF08345"/>
    </source>
</evidence>
<keyword evidence="13" id="KW-0966">Cell projection</keyword>
<evidence type="ECO:0000256" key="9">
    <source>
        <dbReference type="PIRNR" id="PIRNR004862"/>
    </source>
</evidence>
<evidence type="ECO:0000313" key="13">
    <source>
        <dbReference type="EMBL" id="POH61459.1"/>
    </source>
</evidence>
<dbReference type="OrthoDB" id="9807026at2"/>
<evidence type="ECO:0000256" key="6">
    <source>
        <dbReference type="ARBA" id="ARBA00022989"/>
    </source>
</evidence>
<accession>A0A2S3Z7C8</accession>
<evidence type="ECO:0000256" key="7">
    <source>
        <dbReference type="ARBA" id="ARBA00023136"/>
    </source>
</evidence>
<dbReference type="InterPro" id="IPR000067">
    <property type="entry name" value="FlgMring_FliF"/>
</dbReference>
<comment type="similarity">
    <text evidence="3 9">Belongs to the FliF family.</text>
</comment>
<dbReference type="InterPro" id="IPR013556">
    <property type="entry name" value="Flag_M-ring_C"/>
</dbReference>
<keyword evidence="7 10" id="KW-0472">Membrane</keyword>
<dbReference type="InterPro" id="IPR006182">
    <property type="entry name" value="FliF_N_dom"/>
</dbReference>
<evidence type="ECO:0000256" key="2">
    <source>
        <dbReference type="ARBA" id="ARBA00004651"/>
    </source>
</evidence>
<sequence length="540" mass="55314">MPAQITSVFRRLGNAIREFTVAQRTMAIIGVAVLALGTAALTMWATQPAYTPLYSGLSGSDANTIVEQLRTDGVSYELSDGGATILVPEADVYDQRLKSAAAGLPSSSTGGYSLLDTMGVTASEFQQSVTYKRALEGELASTIEAMKGVQTASVRLAIPEATVFTEETNDPTASVFVGTRNGITLNAEQVQAIVHLTSASIDGMKPTDVAVIDAAGVVLSAVGVGATGSAGQQASDYEERVRGSVQAMLDKVVGPGNATVVVAADMSYQSAQVVEESFTVPENAPALNEAVTTESYTGAGDAAAGVLGPDNIAVPAETTADGTFTSEDTTRNNAINKVTETRTVPAGEINRQTVSVAVNAAVADDLNVADVTSLVSSAAGIDVARGDAVTVEVVSFNAAGADAAAAALAEAAAAEEAARNAGILQVGLIVGGTVIAFVLGLILYARRSRRQSRQAIELSDLVQARSALDAPTVPFALPPQMAPLHIDPLPTQAYPQSGAPVGALPGGGDQRVADIDALALRDPQMAAEMLRGLMDDRQPA</sequence>
<dbReference type="Gene3D" id="3.30.300.30">
    <property type="match status" value="1"/>
</dbReference>
<evidence type="ECO:0000256" key="5">
    <source>
        <dbReference type="ARBA" id="ARBA00022692"/>
    </source>
</evidence>
<dbReference type="GO" id="GO:0005886">
    <property type="term" value="C:plasma membrane"/>
    <property type="evidence" value="ECO:0007669"/>
    <property type="project" value="UniProtKB-SubCell"/>
</dbReference>
<evidence type="ECO:0000259" key="11">
    <source>
        <dbReference type="Pfam" id="PF01514"/>
    </source>
</evidence>
<dbReference type="PRINTS" id="PR01009">
    <property type="entry name" value="FLGMRINGFLIF"/>
</dbReference>
<comment type="caution">
    <text evidence="13">The sequence shown here is derived from an EMBL/GenBank/DDBJ whole genome shotgun (WGS) entry which is preliminary data.</text>
</comment>
<keyword evidence="6 10" id="KW-1133">Transmembrane helix</keyword>
<keyword evidence="4" id="KW-1003">Cell membrane</keyword>
<gene>
    <name evidence="13" type="primary">fliF</name>
    <name evidence="13" type="ORF">C3B59_12515</name>
</gene>
<dbReference type="PIRSF" id="PIRSF004862">
    <property type="entry name" value="FliF"/>
    <property type="match status" value="1"/>
</dbReference>
<dbReference type="GO" id="GO:0003774">
    <property type="term" value="F:cytoskeletal motor activity"/>
    <property type="evidence" value="ECO:0007669"/>
    <property type="project" value="InterPro"/>
</dbReference>
<organism evidence="13 14">
    <name type="scientific">Cryobacterium zongtaii</name>
    <dbReference type="NCBI Taxonomy" id="1259217"/>
    <lineage>
        <taxon>Bacteria</taxon>
        <taxon>Bacillati</taxon>
        <taxon>Actinomycetota</taxon>
        <taxon>Actinomycetes</taxon>
        <taxon>Micrococcales</taxon>
        <taxon>Microbacteriaceae</taxon>
        <taxon>Cryobacterium</taxon>
    </lineage>
</organism>
<dbReference type="InterPro" id="IPR043427">
    <property type="entry name" value="YscJ/FliF"/>
</dbReference>
<evidence type="ECO:0000256" key="1">
    <source>
        <dbReference type="ARBA" id="ARBA00004117"/>
    </source>
</evidence>
<feature type="domain" description="Flagellar M-ring C-terminal" evidence="12">
    <location>
        <begin position="249"/>
        <end position="396"/>
    </location>
</feature>
<evidence type="ECO:0000256" key="4">
    <source>
        <dbReference type="ARBA" id="ARBA00022475"/>
    </source>
</evidence>
<reference evidence="13 14" key="1">
    <citation type="submission" date="2018-01" db="EMBL/GenBank/DDBJ databases">
        <title>Cryobacterium sp. nov., from glaciers in China.</title>
        <authorList>
            <person name="Liu Q."/>
            <person name="Xin Y.-H."/>
        </authorList>
    </citation>
    <scope>NUCLEOTIDE SEQUENCE [LARGE SCALE GENOMIC DNA]</scope>
    <source>
        <strain evidence="13 14">TMB1-8</strain>
    </source>
</reference>
<dbReference type="GO" id="GO:0009431">
    <property type="term" value="C:bacterial-type flagellum basal body, MS ring"/>
    <property type="evidence" value="ECO:0007669"/>
    <property type="project" value="InterPro"/>
</dbReference>
<name>A0A2S3Z7C8_9MICO</name>
<evidence type="ECO:0000256" key="8">
    <source>
        <dbReference type="ARBA" id="ARBA00023143"/>
    </source>
</evidence>
<protein>
    <recommendedName>
        <fullName evidence="9">Flagellar M-ring protein</fullName>
    </recommendedName>
</protein>
<evidence type="ECO:0000256" key="3">
    <source>
        <dbReference type="ARBA" id="ARBA00007971"/>
    </source>
</evidence>
<evidence type="ECO:0000256" key="10">
    <source>
        <dbReference type="SAM" id="Phobius"/>
    </source>
</evidence>
<dbReference type="Proteomes" id="UP000237104">
    <property type="component" value="Unassembled WGS sequence"/>
</dbReference>
<dbReference type="PANTHER" id="PTHR30046:SF0">
    <property type="entry name" value="FLAGELLAR M-RING PROTEIN"/>
    <property type="match status" value="1"/>
</dbReference>
<evidence type="ECO:0000313" key="14">
    <source>
        <dbReference type="Proteomes" id="UP000237104"/>
    </source>
</evidence>
<keyword evidence="8 9" id="KW-0975">Bacterial flagellum</keyword>
<dbReference type="Pfam" id="PF08345">
    <property type="entry name" value="YscJ_FliF_C"/>
    <property type="match status" value="1"/>
</dbReference>
<dbReference type="PANTHER" id="PTHR30046">
    <property type="entry name" value="FLAGELLAR M-RING PROTEIN"/>
    <property type="match status" value="1"/>
</dbReference>
<dbReference type="GO" id="GO:0071973">
    <property type="term" value="P:bacterial-type flagellum-dependent cell motility"/>
    <property type="evidence" value="ECO:0007669"/>
    <property type="project" value="InterPro"/>
</dbReference>